<dbReference type="AlphaFoldDB" id="A0AAV4MVT5"/>
<dbReference type="Proteomes" id="UP001054945">
    <property type="component" value="Unassembled WGS sequence"/>
</dbReference>
<feature type="compositionally biased region" description="Polar residues" evidence="1">
    <location>
        <begin position="9"/>
        <end position="27"/>
    </location>
</feature>
<comment type="caution">
    <text evidence="2">The sequence shown here is derived from an EMBL/GenBank/DDBJ whole genome shotgun (WGS) entry which is preliminary data.</text>
</comment>
<proteinExistence type="predicted"/>
<dbReference type="EMBL" id="BPLR01020170">
    <property type="protein sequence ID" value="GIX75461.1"/>
    <property type="molecule type" value="Genomic_DNA"/>
</dbReference>
<evidence type="ECO:0000313" key="3">
    <source>
        <dbReference type="Proteomes" id="UP001054945"/>
    </source>
</evidence>
<protein>
    <submittedName>
        <fullName evidence="2">Uncharacterized protein</fullName>
    </submittedName>
</protein>
<reference evidence="2 3" key="1">
    <citation type="submission" date="2021-06" db="EMBL/GenBank/DDBJ databases">
        <title>Caerostris extrusa draft genome.</title>
        <authorList>
            <person name="Kono N."/>
            <person name="Arakawa K."/>
        </authorList>
    </citation>
    <scope>NUCLEOTIDE SEQUENCE [LARGE SCALE GENOMIC DNA]</scope>
</reference>
<name>A0AAV4MVT5_CAEEX</name>
<evidence type="ECO:0000313" key="2">
    <source>
        <dbReference type="EMBL" id="GIX75461.1"/>
    </source>
</evidence>
<organism evidence="2 3">
    <name type="scientific">Caerostris extrusa</name>
    <name type="common">Bark spider</name>
    <name type="synonym">Caerostris bankana</name>
    <dbReference type="NCBI Taxonomy" id="172846"/>
    <lineage>
        <taxon>Eukaryota</taxon>
        <taxon>Metazoa</taxon>
        <taxon>Ecdysozoa</taxon>
        <taxon>Arthropoda</taxon>
        <taxon>Chelicerata</taxon>
        <taxon>Arachnida</taxon>
        <taxon>Araneae</taxon>
        <taxon>Araneomorphae</taxon>
        <taxon>Entelegynae</taxon>
        <taxon>Araneoidea</taxon>
        <taxon>Araneidae</taxon>
        <taxon>Caerostris</taxon>
    </lineage>
</organism>
<evidence type="ECO:0000256" key="1">
    <source>
        <dbReference type="SAM" id="MobiDB-lite"/>
    </source>
</evidence>
<feature type="region of interest" description="Disordered" evidence="1">
    <location>
        <begin position="1"/>
        <end position="34"/>
    </location>
</feature>
<keyword evidence="3" id="KW-1185">Reference proteome</keyword>
<sequence>MGRKVEMITKNNTPRSLSAERQQSTERMNGERNTKGRRCFLRKVELDRWCNWEKTQSIRFLFLTEVRMKHSRSGATPCQASLHPISIQSYPFHSNPPPPHVTRVKARIPPECAPNER</sequence>
<accession>A0AAV4MVT5</accession>
<feature type="region of interest" description="Disordered" evidence="1">
    <location>
        <begin position="91"/>
        <end position="117"/>
    </location>
</feature>
<gene>
    <name evidence="2" type="ORF">CEXT_533081</name>
</gene>